<dbReference type="Gene3D" id="2.60.20.10">
    <property type="entry name" value="Crystallins"/>
    <property type="match status" value="1"/>
</dbReference>
<comment type="caution">
    <text evidence="2">The sequence shown here is derived from an EMBL/GenBank/DDBJ whole genome shotgun (WGS) entry which is preliminary data.</text>
</comment>
<protein>
    <submittedName>
        <fullName evidence="2">Uncharacterized protein</fullName>
    </submittedName>
</protein>
<dbReference type="OrthoDB" id="2910287at2759"/>
<accession>A0A9W4XRB8</accession>
<reference evidence="2" key="1">
    <citation type="submission" date="2023-01" db="EMBL/GenBank/DDBJ databases">
        <authorList>
            <person name="Van Ghelder C."/>
            <person name="Rancurel C."/>
        </authorList>
    </citation>
    <scope>NUCLEOTIDE SEQUENCE</scope>
    <source>
        <strain evidence="2">CNCM I-4278</strain>
    </source>
</reference>
<feature type="signal peptide" evidence="1">
    <location>
        <begin position="1"/>
        <end position="24"/>
    </location>
</feature>
<organism evidence="2 3">
    <name type="scientific">Periconia digitata</name>
    <dbReference type="NCBI Taxonomy" id="1303443"/>
    <lineage>
        <taxon>Eukaryota</taxon>
        <taxon>Fungi</taxon>
        <taxon>Dikarya</taxon>
        <taxon>Ascomycota</taxon>
        <taxon>Pezizomycotina</taxon>
        <taxon>Dothideomycetes</taxon>
        <taxon>Pleosporomycetidae</taxon>
        <taxon>Pleosporales</taxon>
        <taxon>Massarineae</taxon>
        <taxon>Periconiaceae</taxon>
        <taxon>Periconia</taxon>
    </lineage>
</organism>
<sequence>MKASIIASLLAAGVALAAPAPISASNVEKRAEPSILACNDRNFSGYCQTISSPASECDKWLVGDFDDQISSVRPDENSFCYFFVDRDCSTDGDFFHVGYPGVADLSVTPVNGPEGSTRDFENKISSYFCVPNA</sequence>
<keyword evidence="1" id="KW-0732">Signal</keyword>
<keyword evidence="3" id="KW-1185">Reference proteome</keyword>
<dbReference type="Proteomes" id="UP001152607">
    <property type="component" value="Unassembled WGS sequence"/>
</dbReference>
<feature type="chain" id="PRO_5040898933" evidence="1">
    <location>
        <begin position="25"/>
        <end position="133"/>
    </location>
</feature>
<evidence type="ECO:0000256" key="1">
    <source>
        <dbReference type="SAM" id="SignalP"/>
    </source>
</evidence>
<evidence type="ECO:0000313" key="2">
    <source>
        <dbReference type="EMBL" id="CAI6340773.1"/>
    </source>
</evidence>
<dbReference type="AlphaFoldDB" id="A0A9W4XRB8"/>
<gene>
    <name evidence="2" type="ORF">PDIGIT_LOCUS13958</name>
</gene>
<proteinExistence type="predicted"/>
<name>A0A9W4XRB8_9PLEO</name>
<evidence type="ECO:0000313" key="3">
    <source>
        <dbReference type="Proteomes" id="UP001152607"/>
    </source>
</evidence>
<dbReference type="EMBL" id="CAOQHR010000011">
    <property type="protein sequence ID" value="CAI6340773.1"/>
    <property type="molecule type" value="Genomic_DNA"/>
</dbReference>